<evidence type="ECO:0000313" key="3">
    <source>
        <dbReference type="Proteomes" id="UP000178869"/>
    </source>
</evidence>
<comment type="caution">
    <text evidence="2">The sequence shown here is derived from an EMBL/GenBank/DDBJ whole genome shotgun (WGS) entry which is preliminary data.</text>
</comment>
<evidence type="ECO:0000313" key="2">
    <source>
        <dbReference type="EMBL" id="OHA47116.1"/>
    </source>
</evidence>
<dbReference type="CDD" id="cd14845">
    <property type="entry name" value="L-Ala-D-Glu_peptidase_like"/>
    <property type="match status" value="1"/>
</dbReference>
<proteinExistence type="predicted"/>
<dbReference type="Gene3D" id="3.30.1380.10">
    <property type="match status" value="1"/>
</dbReference>
<sequence length="188" mass="21692">MPAEDIIVDSAFTLEQALKQRQELPVPEEILERQRIVEVLYYSFDDKLHKGQIVVDTSLAVDVKGAFDLIKRIKFPVYSVIPIVDKLFLYDDEKSMSLNNSSGFNYRMIAKTNKLSNHAFGRAIDINPAINPYIREDYRYPEGVEYDSNLPGAMTADGKVVKYFKMHGWAWGGDWTDTKDYMHFEKPI</sequence>
<organism evidence="2 3">
    <name type="scientific">Candidatus Terrybacteria bacterium RIFCSPHIGHO2_01_FULL_43_35</name>
    <dbReference type="NCBI Taxonomy" id="1802361"/>
    <lineage>
        <taxon>Bacteria</taxon>
        <taxon>Candidatus Terryibacteriota</taxon>
    </lineage>
</organism>
<reference evidence="2 3" key="1">
    <citation type="journal article" date="2016" name="Nat. Commun.">
        <title>Thousands of microbial genomes shed light on interconnected biogeochemical processes in an aquifer system.</title>
        <authorList>
            <person name="Anantharaman K."/>
            <person name="Brown C.T."/>
            <person name="Hug L.A."/>
            <person name="Sharon I."/>
            <person name="Castelle C.J."/>
            <person name="Probst A.J."/>
            <person name="Thomas B.C."/>
            <person name="Singh A."/>
            <person name="Wilkins M.J."/>
            <person name="Karaoz U."/>
            <person name="Brodie E.L."/>
            <person name="Williams K.H."/>
            <person name="Hubbard S.S."/>
            <person name="Banfield J.F."/>
        </authorList>
    </citation>
    <scope>NUCLEOTIDE SEQUENCE [LARGE SCALE GENOMIC DNA]</scope>
</reference>
<dbReference type="AlphaFoldDB" id="A0A1G2PFJ6"/>
<dbReference type="Proteomes" id="UP000178869">
    <property type="component" value="Unassembled WGS sequence"/>
</dbReference>
<feature type="domain" description="Peptidase M15C" evidence="1">
    <location>
        <begin position="111"/>
        <end position="186"/>
    </location>
</feature>
<dbReference type="Pfam" id="PF13539">
    <property type="entry name" value="Peptidase_M15_4"/>
    <property type="match status" value="1"/>
</dbReference>
<evidence type="ECO:0000259" key="1">
    <source>
        <dbReference type="Pfam" id="PF13539"/>
    </source>
</evidence>
<dbReference type="GO" id="GO:0008233">
    <property type="term" value="F:peptidase activity"/>
    <property type="evidence" value="ECO:0007669"/>
    <property type="project" value="InterPro"/>
</dbReference>
<gene>
    <name evidence="2" type="ORF">A2828_04095</name>
</gene>
<dbReference type="EMBL" id="MHSR01000008">
    <property type="protein sequence ID" value="OHA47116.1"/>
    <property type="molecule type" value="Genomic_DNA"/>
</dbReference>
<dbReference type="SUPFAM" id="SSF55166">
    <property type="entry name" value="Hedgehog/DD-peptidase"/>
    <property type="match status" value="1"/>
</dbReference>
<dbReference type="InterPro" id="IPR039561">
    <property type="entry name" value="Peptidase_M15C"/>
</dbReference>
<name>A0A1G2PFJ6_9BACT</name>
<protein>
    <recommendedName>
        <fullName evidence="1">Peptidase M15C domain-containing protein</fullName>
    </recommendedName>
</protein>
<accession>A0A1G2PFJ6</accession>
<dbReference type="InterPro" id="IPR009045">
    <property type="entry name" value="Zn_M74/Hedgehog-like"/>
</dbReference>